<feature type="transmembrane region" description="Helical" evidence="6">
    <location>
        <begin position="300"/>
        <end position="316"/>
    </location>
</feature>
<feature type="transmembrane region" description="Helical" evidence="6">
    <location>
        <begin position="363"/>
        <end position="383"/>
    </location>
</feature>
<sequence>MSIAEKVSSDIIVSTAINLSRKIRGLVLIPLITRLLSTASYGVFVQIEVVARLSAGLFRLGLERALVRYAQTRESRTGRADLYYSLTLVATTSGSVATVLIFVFAEQTAKVFLGSVTYAPFFELGSVLVPVYVLQDMAQNYYRSEMRVKMYSALEGVKTYLNVLSIAGVLLILDQSLIAVVTTVVIVETVFALVLQGSVISHVGLQRPTFDGIHTQLQYAIPAMVIDVFGMFQDRFDRILIGYYLGAASVGVYSVAYTVANILRTYILPLRISFFAEFGRLWEENDREQCRQFLRDGSRYFLALSIPSITGLYLIGEPFLSLLATPEVAAEATILLPIIATGLVFIGLEVLYRQLFLAAEETLFPAAIRVGGTVLNIGLNVVWIPMMGVIGAALATMVSYSVGLGTLLWVANRRFDIPLETVFAVKAVFAAATMSAVIVATGVKGLVPTLVFAPTIYFITLLALKGVRKHEFVFVLRAIGSTFR</sequence>
<evidence type="ECO:0000313" key="7">
    <source>
        <dbReference type="EMBL" id="MFC4989690.1"/>
    </source>
</evidence>
<dbReference type="EMBL" id="JBHSJG010000053">
    <property type="protein sequence ID" value="MFC4989690.1"/>
    <property type="molecule type" value="Genomic_DNA"/>
</dbReference>
<organism evidence="7 8">
    <name type="scientific">Saliphagus infecundisoli</name>
    <dbReference type="NCBI Taxonomy" id="1849069"/>
    <lineage>
        <taxon>Archaea</taxon>
        <taxon>Methanobacteriati</taxon>
        <taxon>Methanobacteriota</taxon>
        <taxon>Stenosarchaea group</taxon>
        <taxon>Halobacteria</taxon>
        <taxon>Halobacteriales</taxon>
        <taxon>Natrialbaceae</taxon>
        <taxon>Saliphagus</taxon>
    </lineage>
</organism>
<evidence type="ECO:0000256" key="3">
    <source>
        <dbReference type="ARBA" id="ARBA00022692"/>
    </source>
</evidence>
<feature type="transmembrane region" description="Helical" evidence="6">
    <location>
        <begin position="239"/>
        <end position="263"/>
    </location>
</feature>
<evidence type="ECO:0000256" key="5">
    <source>
        <dbReference type="ARBA" id="ARBA00023136"/>
    </source>
</evidence>
<feature type="transmembrane region" description="Helical" evidence="6">
    <location>
        <begin position="423"/>
        <end position="443"/>
    </location>
</feature>
<accession>A0ABD5QIW6</accession>
<dbReference type="PANTHER" id="PTHR30250:SF11">
    <property type="entry name" value="O-ANTIGEN TRANSPORTER-RELATED"/>
    <property type="match status" value="1"/>
</dbReference>
<reference evidence="7 8" key="1">
    <citation type="journal article" date="2019" name="Int. J. Syst. Evol. Microbiol.">
        <title>The Global Catalogue of Microorganisms (GCM) 10K type strain sequencing project: providing services to taxonomists for standard genome sequencing and annotation.</title>
        <authorList>
            <consortium name="The Broad Institute Genomics Platform"/>
            <consortium name="The Broad Institute Genome Sequencing Center for Infectious Disease"/>
            <person name="Wu L."/>
            <person name="Ma J."/>
        </authorList>
    </citation>
    <scope>NUCLEOTIDE SEQUENCE [LARGE SCALE GENOMIC DNA]</scope>
    <source>
        <strain evidence="7 8">CGMCC 1.15824</strain>
    </source>
</reference>
<dbReference type="RefSeq" id="WP_224829311.1">
    <property type="nucleotide sequence ID" value="NZ_JAIVEF010000019.1"/>
</dbReference>
<dbReference type="PANTHER" id="PTHR30250">
    <property type="entry name" value="PST FAMILY PREDICTED COLANIC ACID TRANSPORTER"/>
    <property type="match status" value="1"/>
</dbReference>
<feature type="transmembrane region" description="Helical" evidence="6">
    <location>
        <begin position="328"/>
        <end position="351"/>
    </location>
</feature>
<gene>
    <name evidence="7" type="ORF">ACFPFO_18395</name>
</gene>
<dbReference type="InterPro" id="IPR050833">
    <property type="entry name" value="Poly_Biosynth_Transport"/>
</dbReference>
<evidence type="ECO:0000256" key="6">
    <source>
        <dbReference type="SAM" id="Phobius"/>
    </source>
</evidence>
<dbReference type="Proteomes" id="UP001595925">
    <property type="component" value="Unassembled WGS sequence"/>
</dbReference>
<comment type="subcellular location">
    <subcellularLocation>
        <location evidence="1">Cell membrane</location>
        <topology evidence="1">Multi-pass membrane protein</topology>
    </subcellularLocation>
</comment>
<feature type="transmembrane region" description="Helical" evidence="6">
    <location>
        <begin position="155"/>
        <end position="173"/>
    </location>
</feature>
<evidence type="ECO:0000256" key="4">
    <source>
        <dbReference type="ARBA" id="ARBA00022989"/>
    </source>
</evidence>
<feature type="transmembrane region" description="Helical" evidence="6">
    <location>
        <begin position="389"/>
        <end position="411"/>
    </location>
</feature>
<evidence type="ECO:0000256" key="1">
    <source>
        <dbReference type="ARBA" id="ARBA00004651"/>
    </source>
</evidence>
<dbReference type="AlphaFoldDB" id="A0ABD5QIW6"/>
<proteinExistence type="predicted"/>
<dbReference type="GO" id="GO:0005886">
    <property type="term" value="C:plasma membrane"/>
    <property type="evidence" value="ECO:0007669"/>
    <property type="project" value="UniProtKB-SubCell"/>
</dbReference>
<keyword evidence="8" id="KW-1185">Reference proteome</keyword>
<keyword evidence="3 6" id="KW-0812">Transmembrane</keyword>
<name>A0ABD5QIW6_9EURY</name>
<feature type="transmembrane region" description="Helical" evidence="6">
    <location>
        <begin position="82"/>
        <end position="105"/>
    </location>
</feature>
<feature type="transmembrane region" description="Helical" evidence="6">
    <location>
        <begin position="111"/>
        <end position="134"/>
    </location>
</feature>
<keyword evidence="4 6" id="KW-1133">Transmembrane helix</keyword>
<keyword evidence="5 6" id="KW-0472">Membrane</keyword>
<dbReference type="Pfam" id="PF13440">
    <property type="entry name" value="Polysacc_synt_3"/>
    <property type="match status" value="1"/>
</dbReference>
<evidence type="ECO:0000256" key="2">
    <source>
        <dbReference type="ARBA" id="ARBA00022475"/>
    </source>
</evidence>
<comment type="caution">
    <text evidence="7">The sequence shown here is derived from an EMBL/GenBank/DDBJ whole genome shotgun (WGS) entry which is preliminary data.</text>
</comment>
<protein>
    <submittedName>
        <fullName evidence="7">Lipopolysaccharide biosynthesis protein</fullName>
    </submittedName>
</protein>
<feature type="transmembrane region" description="Helical" evidence="6">
    <location>
        <begin position="179"/>
        <end position="205"/>
    </location>
</feature>
<evidence type="ECO:0000313" key="8">
    <source>
        <dbReference type="Proteomes" id="UP001595925"/>
    </source>
</evidence>
<feature type="transmembrane region" description="Helical" evidence="6">
    <location>
        <begin position="449"/>
        <end position="467"/>
    </location>
</feature>
<keyword evidence="2" id="KW-1003">Cell membrane</keyword>